<evidence type="ECO:0000256" key="1">
    <source>
        <dbReference type="SAM" id="MobiDB-lite"/>
    </source>
</evidence>
<proteinExistence type="predicted"/>
<feature type="compositionally biased region" description="Basic and acidic residues" evidence="1">
    <location>
        <begin position="273"/>
        <end position="297"/>
    </location>
</feature>
<feature type="region of interest" description="Disordered" evidence="1">
    <location>
        <begin position="1"/>
        <end position="50"/>
    </location>
</feature>
<accession>A0AAV6V262</accession>
<feature type="compositionally biased region" description="Polar residues" evidence="1">
    <location>
        <begin position="36"/>
        <end position="50"/>
    </location>
</feature>
<feature type="compositionally biased region" description="Basic and acidic residues" evidence="1">
    <location>
        <begin position="707"/>
        <end position="717"/>
    </location>
</feature>
<feature type="region of interest" description="Disordered" evidence="1">
    <location>
        <begin position="404"/>
        <end position="456"/>
    </location>
</feature>
<feature type="compositionally biased region" description="Basic residues" evidence="1">
    <location>
        <begin position="861"/>
        <end position="874"/>
    </location>
</feature>
<dbReference type="Proteomes" id="UP000827092">
    <property type="component" value="Unassembled WGS sequence"/>
</dbReference>
<feature type="region of interest" description="Disordered" evidence="1">
    <location>
        <begin position="672"/>
        <end position="810"/>
    </location>
</feature>
<protein>
    <submittedName>
        <fullName evidence="2">Uncharacterized protein</fullName>
    </submittedName>
</protein>
<dbReference type="EMBL" id="JAFNEN010000198">
    <property type="protein sequence ID" value="KAG8189971.1"/>
    <property type="molecule type" value="Genomic_DNA"/>
</dbReference>
<feature type="compositionally biased region" description="Basic and acidic residues" evidence="1">
    <location>
        <begin position="404"/>
        <end position="441"/>
    </location>
</feature>
<dbReference type="AlphaFoldDB" id="A0AAV6V262"/>
<feature type="region of interest" description="Disordered" evidence="1">
    <location>
        <begin position="83"/>
        <end position="125"/>
    </location>
</feature>
<feature type="compositionally biased region" description="Basic and acidic residues" evidence="1">
    <location>
        <begin position="85"/>
        <end position="96"/>
    </location>
</feature>
<reference evidence="2 3" key="1">
    <citation type="journal article" date="2022" name="Nat. Ecol. Evol.">
        <title>A masculinizing supergene underlies an exaggerated male reproductive morph in a spider.</title>
        <authorList>
            <person name="Hendrickx F."/>
            <person name="De Corte Z."/>
            <person name="Sonet G."/>
            <person name="Van Belleghem S.M."/>
            <person name="Kostlbacher S."/>
            <person name="Vangestel C."/>
        </authorList>
    </citation>
    <scope>NUCLEOTIDE SEQUENCE [LARGE SCALE GENOMIC DNA]</scope>
    <source>
        <strain evidence="2">W744_W776</strain>
    </source>
</reference>
<feature type="compositionally biased region" description="Low complexity" evidence="1">
    <location>
        <begin position="247"/>
        <end position="256"/>
    </location>
</feature>
<organism evidence="2 3">
    <name type="scientific">Oedothorax gibbosus</name>
    <dbReference type="NCBI Taxonomy" id="931172"/>
    <lineage>
        <taxon>Eukaryota</taxon>
        <taxon>Metazoa</taxon>
        <taxon>Ecdysozoa</taxon>
        <taxon>Arthropoda</taxon>
        <taxon>Chelicerata</taxon>
        <taxon>Arachnida</taxon>
        <taxon>Araneae</taxon>
        <taxon>Araneomorphae</taxon>
        <taxon>Entelegynae</taxon>
        <taxon>Araneoidea</taxon>
        <taxon>Linyphiidae</taxon>
        <taxon>Erigoninae</taxon>
        <taxon>Oedothorax</taxon>
    </lineage>
</organism>
<feature type="region of interest" description="Disordered" evidence="1">
    <location>
        <begin position="241"/>
        <end position="349"/>
    </location>
</feature>
<name>A0AAV6V262_9ARAC</name>
<comment type="caution">
    <text evidence="2">The sequence shown here is derived from an EMBL/GenBank/DDBJ whole genome shotgun (WGS) entry which is preliminary data.</text>
</comment>
<keyword evidence="3" id="KW-1185">Reference proteome</keyword>
<feature type="region of interest" description="Disordered" evidence="1">
    <location>
        <begin position="861"/>
        <end position="928"/>
    </location>
</feature>
<feature type="compositionally biased region" description="Basic and acidic residues" evidence="1">
    <location>
        <begin position="762"/>
        <end position="798"/>
    </location>
</feature>
<feature type="compositionally biased region" description="Basic and acidic residues" evidence="1">
    <location>
        <begin position="672"/>
        <end position="681"/>
    </location>
</feature>
<evidence type="ECO:0000313" key="3">
    <source>
        <dbReference type="Proteomes" id="UP000827092"/>
    </source>
</evidence>
<sequence>MVKQKLFPVLTTSTSRENMASSRSLSDSELNERSSEQSFPEQQRTKRYSGSQLTSFKIAKTANPYDANLSLADYQALAVSISSSEDNKESSERNDLEVLDNLQDENISSGKRQQKEENQKQHRGVEIFRMQKTSSFRNSIEEIDPGQHSRSSTSFKIPETLKDGLHQGINRPQSEETFEKSLDNSILYPILEVSNNKENFLVLSEDFIGEPRCLALKKYATDDDMDDVLELNLDEFDEDEEFINDQPSKPKSSPKSTQKKIVDDMFLDDDDVNEVKDSKKMEGTHSKINWDKPVTEKEEGELTPDLYSTALSDSGDSMNTRIRKQDTNDSDKNTRGKKPERKESNQDFFQKINRCFRQLEREFCNMHVPRGSRRMIGQLQNTLCNVDRMKRRLAFLIDSAKHISSDDKTKNSKDDRRSGSRRRSVDDGKSKSSSGRHEKSTSELFGDTIRSQKEAEARMNRHIRRTAANMAYAGTKEEKQRIQSLFKRQMNLITQHVIQKKDPGKRQSIKTDKSKTKILDGKSQEKTKAPELNTLDEMEAFLAALKIQKSQKNEIIAKDKQKGLLKFTTKKAQSISERRPQPVLLVGAYPPQVTSAQVDANEETEWEKQMDVLKALSDKRKEILKNKKDSEEVRLLQEQLRILTKMDNESSSVQLNSTSNEIEACKEKNVTAKESATEELKQILPNETESKKVEVTSLKGEITDSISVRKDPKEMECIKPSIQPRSKDCGAKASEMIPENSKDIKKRKVKGEGEESSSSETSKSDMKLKGPIPEKRKRTESDCELSSHKKYFKSERKSSKSRHHRSDSDKVSIIEDQFDEKLPEKLMSKKLLIVGDKNMALLNERFCLKVVGNQIYLKKVGKRTKRTEKSRREQKKSNQSKNIAKIDNETAGTSHSLEDMEEFLQQLRSKKKNVRSEEDDYVPKSNQPSRELKFMARIQAKRKAKLMACCSTTEISQKEARFLKDLEAKDPSDSPDTEKRKQKLMQKIKEETDAIVLKQKLADDDPLSDVKRFLNMIKEAESSNDEKSKQFCVSFSMKRSEVKQLENIASGKASAVTEESQKFLNSVRAKMRAKKAPVADLPEQKG</sequence>
<gene>
    <name evidence="2" type="ORF">JTE90_001431</name>
</gene>
<feature type="compositionally biased region" description="Polar residues" evidence="1">
    <location>
        <begin position="309"/>
        <end position="320"/>
    </location>
</feature>
<feature type="compositionally biased region" description="Basic and acidic residues" evidence="1">
    <location>
        <begin position="323"/>
        <end position="334"/>
    </location>
</feature>
<feature type="compositionally biased region" description="Basic and acidic residues" evidence="1">
    <location>
        <begin position="113"/>
        <end position="125"/>
    </location>
</feature>
<evidence type="ECO:0000313" key="2">
    <source>
        <dbReference type="EMBL" id="KAG8189971.1"/>
    </source>
</evidence>
<feature type="compositionally biased region" description="Polar residues" evidence="1">
    <location>
        <begin position="10"/>
        <end position="28"/>
    </location>
</feature>